<dbReference type="InterPro" id="IPR035979">
    <property type="entry name" value="RBD_domain_sf"/>
</dbReference>
<dbReference type="SUPFAM" id="SSF54928">
    <property type="entry name" value="RNA-binding domain, RBD"/>
    <property type="match status" value="1"/>
</dbReference>
<accession>A0A166FT24</accession>
<proteinExistence type="predicted"/>
<name>A0A166FT24_DAUCS</name>
<protein>
    <recommendedName>
        <fullName evidence="3">RRM domain-containing protein</fullName>
    </recommendedName>
</protein>
<dbReference type="PANTHER" id="PTHR10501">
    <property type="entry name" value="U1 SMALL NUCLEAR RIBONUCLEOPROTEIN A/U2 SMALL NUCLEAR RIBONUCLEOPROTEIN B"/>
    <property type="match status" value="1"/>
</dbReference>
<organism evidence="2">
    <name type="scientific">Daucus carota subsp. sativus</name>
    <name type="common">Carrot</name>
    <dbReference type="NCBI Taxonomy" id="79200"/>
    <lineage>
        <taxon>Eukaryota</taxon>
        <taxon>Viridiplantae</taxon>
        <taxon>Streptophyta</taxon>
        <taxon>Embryophyta</taxon>
        <taxon>Tracheophyta</taxon>
        <taxon>Spermatophyta</taxon>
        <taxon>Magnoliopsida</taxon>
        <taxon>eudicotyledons</taxon>
        <taxon>Gunneridae</taxon>
        <taxon>Pentapetalae</taxon>
        <taxon>asterids</taxon>
        <taxon>campanulids</taxon>
        <taxon>Apiales</taxon>
        <taxon>Apiaceae</taxon>
        <taxon>Apioideae</taxon>
        <taxon>Scandiceae</taxon>
        <taxon>Daucinae</taxon>
        <taxon>Daucus</taxon>
        <taxon>Daucus sect. Daucus</taxon>
    </lineage>
</organism>
<dbReference type="InterPro" id="IPR012677">
    <property type="entry name" value="Nucleotide-bd_a/b_plait_sf"/>
</dbReference>
<evidence type="ECO:0000313" key="2">
    <source>
        <dbReference type="EMBL" id="KZN08139.1"/>
    </source>
</evidence>
<dbReference type="Gramene" id="KZN08139">
    <property type="protein sequence ID" value="KZN08139"/>
    <property type="gene ID" value="DCAR_000808"/>
</dbReference>
<reference evidence="2" key="1">
    <citation type="journal article" date="2016" name="Nat. Genet.">
        <title>A high-quality carrot genome assembly provides new insights into carotenoid accumulation and asterid genome evolution.</title>
        <authorList>
            <person name="Iorizzo M."/>
            <person name="Ellison S."/>
            <person name="Senalik D."/>
            <person name="Zeng P."/>
            <person name="Satapoomin P."/>
            <person name="Huang J."/>
            <person name="Bowman M."/>
            <person name="Iovene M."/>
            <person name="Sanseverino W."/>
            <person name="Cavagnaro P."/>
            <person name="Yildiz M."/>
            <person name="Macko-Podgorni A."/>
            <person name="Moranska E."/>
            <person name="Grzebelus E."/>
            <person name="Grzebelus D."/>
            <person name="Ashrafi H."/>
            <person name="Zheng Z."/>
            <person name="Cheng S."/>
            <person name="Spooner D."/>
            <person name="Van Deynze A."/>
            <person name="Simon P."/>
        </authorList>
    </citation>
    <scope>NUCLEOTIDE SEQUENCE [LARGE SCALE GENOMIC DNA]</scope>
    <source>
        <tissue evidence="2">Leaf</tissue>
    </source>
</reference>
<keyword evidence="1" id="KW-0694">RNA-binding</keyword>
<sequence length="314" mass="33595">MADPYWRYAASSADRAGIPPSSFPGYLSSATPGIPPSSFPGYLSSATPALPVHHGWASSDLHGSSSDVLQKDILPLRSRAYGVNDGVGVRSDPAPGGYMTGTSMRSYTPSVEDPSLLAPRGDVPLGSTLPGVLNERPASYGNIDDLPVPVPALKKESNVLFVDGLPHDCTRREVGHLFRPFIGFREIRVVHKEPRRILPLRSRAYGVNDGVGVRSDPAPGGYMTGTSMRSYTPSVEDPSLLAPRGDVPLGSTLPGVLNERPASYGNIDDLPVPVPALKKESNVLFVDGLPHDCTRREVGRILLFYIIIICCISA</sequence>
<dbReference type="Gene3D" id="3.30.70.330">
    <property type="match status" value="1"/>
</dbReference>
<dbReference type="AlphaFoldDB" id="A0A166FT24"/>
<evidence type="ECO:0000256" key="1">
    <source>
        <dbReference type="ARBA" id="ARBA00022884"/>
    </source>
</evidence>
<evidence type="ECO:0008006" key="3">
    <source>
        <dbReference type="Google" id="ProtNLM"/>
    </source>
</evidence>
<dbReference type="GO" id="GO:0003723">
    <property type="term" value="F:RNA binding"/>
    <property type="evidence" value="ECO:0007669"/>
    <property type="project" value="UniProtKB-KW"/>
</dbReference>
<comment type="caution">
    <text evidence="2">The sequence shown here is derived from an EMBL/GenBank/DDBJ whole genome shotgun (WGS) entry which is preliminary data.</text>
</comment>
<gene>
    <name evidence="2" type="ORF">DCAR_000808</name>
</gene>
<dbReference type="EMBL" id="LNRQ01000001">
    <property type="protein sequence ID" value="KZN08139.1"/>
    <property type="molecule type" value="Genomic_DNA"/>
</dbReference>